<feature type="transmembrane region" description="Helical" evidence="2">
    <location>
        <begin position="68"/>
        <end position="91"/>
    </location>
</feature>
<feature type="region of interest" description="Disordered" evidence="1">
    <location>
        <begin position="100"/>
        <end position="179"/>
    </location>
</feature>
<proteinExistence type="predicted"/>
<feature type="compositionally biased region" description="Basic and acidic residues" evidence="1">
    <location>
        <begin position="157"/>
        <end position="179"/>
    </location>
</feature>
<keyword evidence="2" id="KW-0472">Membrane</keyword>
<organism evidence="3 4">
    <name type="scientific">Lasiosphaeria hispida</name>
    <dbReference type="NCBI Taxonomy" id="260671"/>
    <lineage>
        <taxon>Eukaryota</taxon>
        <taxon>Fungi</taxon>
        <taxon>Dikarya</taxon>
        <taxon>Ascomycota</taxon>
        <taxon>Pezizomycotina</taxon>
        <taxon>Sordariomycetes</taxon>
        <taxon>Sordariomycetidae</taxon>
        <taxon>Sordariales</taxon>
        <taxon>Lasiosphaeriaceae</taxon>
        <taxon>Lasiosphaeria</taxon>
    </lineage>
</organism>
<evidence type="ECO:0000256" key="1">
    <source>
        <dbReference type="SAM" id="MobiDB-lite"/>
    </source>
</evidence>
<gene>
    <name evidence="3" type="ORF">B0T25DRAFT_248613</name>
</gene>
<reference evidence="3" key="1">
    <citation type="journal article" date="2023" name="Mol. Phylogenet. Evol.">
        <title>Genome-scale phylogeny and comparative genomics of the fungal order Sordariales.</title>
        <authorList>
            <person name="Hensen N."/>
            <person name="Bonometti L."/>
            <person name="Westerberg I."/>
            <person name="Brannstrom I.O."/>
            <person name="Guillou S."/>
            <person name="Cros-Aarteil S."/>
            <person name="Calhoun S."/>
            <person name="Haridas S."/>
            <person name="Kuo A."/>
            <person name="Mondo S."/>
            <person name="Pangilinan J."/>
            <person name="Riley R."/>
            <person name="LaButti K."/>
            <person name="Andreopoulos B."/>
            <person name="Lipzen A."/>
            <person name="Chen C."/>
            <person name="Yan M."/>
            <person name="Daum C."/>
            <person name="Ng V."/>
            <person name="Clum A."/>
            <person name="Steindorff A."/>
            <person name="Ohm R.A."/>
            <person name="Martin F."/>
            <person name="Silar P."/>
            <person name="Natvig D.O."/>
            <person name="Lalanne C."/>
            <person name="Gautier V."/>
            <person name="Ament-Velasquez S.L."/>
            <person name="Kruys A."/>
            <person name="Hutchinson M.I."/>
            <person name="Powell A.J."/>
            <person name="Barry K."/>
            <person name="Miller A.N."/>
            <person name="Grigoriev I.V."/>
            <person name="Debuchy R."/>
            <person name="Gladieux P."/>
            <person name="Hiltunen Thoren M."/>
            <person name="Johannesson H."/>
        </authorList>
    </citation>
    <scope>NUCLEOTIDE SEQUENCE</scope>
    <source>
        <strain evidence="3">CBS 955.72</strain>
    </source>
</reference>
<comment type="caution">
    <text evidence="3">The sequence shown here is derived from an EMBL/GenBank/DDBJ whole genome shotgun (WGS) entry which is preliminary data.</text>
</comment>
<name>A0AAJ0HF64_9PEZI</name>
<keyword evidence="2" id="KW-1133">Transmembrane helix</keyword>
<accession>A0AAJ0HF64</accession>
<sequence>MAPTPFSRDILPSLDTLLHRALTPTKSLLSPALIQRQTAPGATVTVIAGDPNNNGPASSDDLDQARTLSGGAIAGIVIGSIAGLLLLFWIIRSCSNLGAPPGAAPNPGGRAWYDGVRDEYPPHHRHSSRSRSRHSRRSHRAHSRHHSTSGHRGHRRSVSEVREVRPVAVVRDRSPRGYI</sequence>
<evidence type="ECO:0000313" key="4">
    <source>
        <dbReference type="Proteomes" id="UP001275084"/>
    </source>
</evidence>
<evidence type="ECO:0000313" key="3">
    <source>
        <dbReference type="EMBL" id="KAK3349738.1"/>
    </source>
</evidence>
<reference evidence="3" key="2">
    <citation type="submission" date="2023-06" db="EMBL/GenBank/DDBJ databases">
        <authorList>
            <consortium name="Lawrence Berkeley National Laboratory"/>
            <person name="Haridas S."/>
            <person name="Hensen N."/>
            <person name="Bonometti L."/>
            <person name="Westerberg I."/>
            <person name="Brannstrom I.O."/>
            <person name="Guillou S."/>
            <person name="Cros-Aarteil S."/>
            <person name="Calhoun S."/>
            <person name="Kuo A."/>
            <person name="Mondo S."/>
            <person name="Pangilinan J."/>
            <person name="Riley R."/>
            <person name="Labutti K."/>
            <person name="Andreopoulos B."/>
            <person name="Lipzen A."/>
            <person name="Chen C."/>
            <person name="Yanf M."/>
            <person name="Daum C."/>
            <person name="Ng V."/>
            <person name="Clum A."/>
            <person name="Steindorff A."/>
            <person name="Ohm R."/>
            <person name="Martin F."/>
            <person name="Silar P."/>
            <person name="Natvig D."/>
            <person name="Lalanne C."/>
            <person name="Gautier V."/>
            <person name="Ament-Velasquez S.L."/>
            <person name="Kruys A."/>
            <person name="Hutchinson M.I."/>
            <person name="Powell A.J."/>
            <person name="Barry K."/>
            <person name="Miller A.N."/>
            <person name="Grigoriev I.V."/>
            <person name="Debuchy R."/>
            <person name="Gladieux P."/>
            <person name="Thoren M.H."/>
            <person name="Johannesson H."/>
        </authorList>
    </citation>
    <scope>NUCLEOTIDE SEQUENCE</scope>
    <source>
        <strain evidence="3">CBS 955.72</strain>
    </source>
</reference>
<feature type="compositionally biased region" description="Basic residues" evidence="1">
    <location>
        <begin position="123"/>
        <end position="156"/>
    </location>
</feature>
<dbReference type="EMBL" id="JAUIQD010000005">
    <property type="protein sequence ID" value="KAK3349738.1"/>
    <property type="molecule type" value="Genomic_DNA"/>
</dbReference>
<dbReference type="AlphaFoldDB" id="A0AAJ0HF64"/>
<protein>
    <submittedName>
        <fullName evidence="3">Uncharacterized protein</fullName>
    </submittedName>
</protein>
<evidence type="ECO:0000256" key="2">
    <source>
        <dbReference type="SAM" id="Phobius"/>
    </source>
</evidence>
<feature type="compositionally biased region" description="Low complexity" evidence="1">
    <location>
        <begin position="100"/>
        <end position="111"/>
    </location>
</feature>
<keyword evidence="4" id="KW-1185">Reference proteome</keyword>
<dbReference type="Proteomes" id="UP001275084">
    <property type="component" value="Unassembled WGS sequence"/>
</dbReference>
<keyword evidence="2" id="KW-0812">Transmembrane</keyword>